<evidence type="ECO:0000256" key="1">
    <source>
        <dbReference type="ARBA" id="ARBA00004141"/>
    </source>
</evidence>
<feature type="transmembrane region" description="Helical" evidence="7">
    <location>
        <begin position="271"/>
        <end position="290"/>
    </location>
</feature>
<dbReference type="InterPro" id="IPR014844">
    <property type="entry name" value="PalH"/>
</dbReference>
<evidence type="ECO:0000256" key="5">
    <source>
        <dbReference type="ARBA" id="ARBA00038109"/>
    </source>
</evidence>
<feature type="transmembrane region" description="Helical" evidence="7">
    <location>
        <begin position="234"/>
        <end position="259"/>
    </location>
</feature>
<evidence type="ECO:0000256" key="3">
    <source>
        <dbReference type="ARBA" id="ARBA00022989"/>
    </source>
</evidence>
<keyword evidence="2 7" id="KW-0812">Transmembrane</keyword>
<dbReference type="Proteomes" id="UP000094336">
    <property type="component" value="Unassembled WGS sequence"/>
</dbReference>
<gene>
    <name evidence="8" type="ORF">BABINDRAFT_163818</name>
</gene>
<dbReference type="AlphaFoldDB" id="A0A1E3QH98"/>
<proteinExistence type="inferred from homology"/>
<dbReference type="STRING" id="984486.A0A1E3QH98"/>
<evidence type="ECO:0000313" key="8">
    <source>
        <dbReference type="EMBL" id="ODQ77083.1"/>
    </source>
</evidence>
<dbReference type="PANTHER" id="PTHR35779">
    <property type="entry name" value="PH-RESPONSE REGULATOR PROTEIN PALH/RIM21"/>
    <property type="match status" value="1"/>
</dbReference>
<reference evidence="9" key="1">
    <citation type="submission" date="2016-05" db="EMBL/GenBank/DDBJ databases">
        <title>Comparative genomics of biotechnologically important yeasts.</title>
        <authorList>
            <consortium name="DOE Joint Genome Institute"/>
            <person name="Riley R."/>
            <person name="Haridas S."/>
            <person name="Wolfe K.H."/>
            <person name="Lopes M.R."/>
            <person name="Hittinger C.T."/>
            <person name="Goker M."/>
            <person name="Salamov A."/>
            <person name="Wisecaver J."/>
            <person name="Long T.M."/>
            <person name="Aerts A.L."/>
            <person name="Barry K."/>
            <person name="Choi C."/>
            <person name="Clum A."/>
            <person name="Coughlan A.Y."/>
            <person name="Deshpande S."/>
            <person name="Douglass A.P."/>
            <person name="Hanson S.J."/>
            <person name="Klenk H.-P."/>
            <person name="Labutti K."/>
            <person name="Lapidus A."/>
            <person name="Lindquist E."/>
            <person name="Lipzen A."/>
            <person name="Meier-Kolthoff J.P."/>
            <person name="Ohm R.A."/>
            <person name="Otillar R.P."/>
            <person name="Pangilinan J."/>
            <person name="Peng Y."/>
            <person name="Rokas A."/>
            <person name="Rosa C.A."/>
            <person name="Scheuner C."/>
            <person name="Sibirny A.A."/>
            <person name="Slot J.C."/>
            <person name="Stielow J.B."/>
            <person name="Sun H."/>
            <person name="Kurtzman C.P."/>
            <person name="Blackwell M."/>
            <person name="Grigoriev I.V."/>
            <person name="Jeffries T.W."/>
        </authorList>
    </citation>
    <scope>NUCLEOTIDE SEQUENCE [LARGE SCALE GENOMIC DNA]</scope>
    <source>
        <strain evidence="9">NRRL Y-12698</strain>
    </source>
</reference>
<sequence length="492" mass="54987">MRLFKRQIPWRNSEDLTHYASCDILDLPAGILISQDPYILTSFPEGTAKYQPRCYNGIPLLPAMRKLPYKTFPIITADWANYTSTDGGRFGYSIYPIIFSISTCTTLTVFLTVMVFTNYTRNPSMLLKSALLGASCYVLMCFIIAIRKLNEQHNLGYLSSDMLVDFYSSNIALSVIDLISVVLLQISQVQIVMRLFNRQKDKRIAFFAGVTLSLCSQVIWAVSQFGDGSETTLVILPAFIYLLRIAMSILYLGLVMVYIFLKRQFVFQKSLALLTVVVFIVVNLSIVLFVSDMANFWVSSLSEIFNVACYVASIVIPWEWINLINSLEKVKEKDGILGREIYEEEMVADEMSHNYNESIETAKERKNISAGSVTASSNTTDVSIGVGRLSDLQANPGVPEKVHTRFRIDSVYQISNRVVDTLRNATDKVLHVTDQVIAHGFSVPRADSANSQRSRNAAAPPATGGVFVYAAREASFDNDEDSVDQTSSHTLS</sequence>
<organism evidence="8 9">
    <name type="scientific">Babjeviella inositovora NRRL Y-12698</name>
    <dbReference type="NCBI Taxonomy" id="984486"/>
    <lineage>
        <taxon>Eukaryota</taxon>
        <taxon>Fungi</taxon>
        <taxon>Dikarya</taxon>
        <taxon>Ascomycota</taxon>
        <taxon>Saccharomycotina</taxon>
        <taxon>Pichiomycetes</taxon>
        <taxon>Serinales incertae sedis</taxon>
        <taxon>Babjeviella</taxon>
    </lineage>
</organism>
<dbReference type="GeneID" id="30147971"/>
<keyword evidence="4 7" id="KW-0472">Membrane</keyword>
<feature type="transmembrane region" description="Helical" evidence="7">
    <location>
        <begin position="129"/>
        <end position="146"/>
    </location>
</feature>
<feature type="transmembrane region" description="Helical" evidence="7">
    <location>
        <begin position="166"/>
        <end position="184"/>
    </location>
</feature>
<dbReference type="PANTHER" id="PTHR35779:SF1">
    <property type="entry name" value="PH-RESPONSE REGULATOR PROTEIN PALH_RIM21"/>
    <property type="match status" value="1"/>
</dbReference>
<keyword evidence="3 7" id="KW-1133">Transmembrane helix</keyword>
<feature type="transmembrane region" description="Helical" evidence="7">
    <location>
        <begin position="296"/>
        <end position="321"/>
    </location>
</feature>
<feature type="transmembrane region" description="Helical" evidence="7">
    <location>
        <begin position="94"/>
        <end position="117"/>
    </location>
</feature>
<dbReference type="RefSeq" id="XP_018982411.1">
    <property type="nucleotide sequence ID" value="XM_019130118.1"/>
</dbReference>
<dbReference type="GO" id="GO:0005886">
    <property type="term" value="C:plasma membrane"/>
    <property type="evidence" value="ECO:0007669"/>
    <property type="project" value="TreeGrafter"/>
</dbReference>
<evidence type="ECO:0000256" key="2">
    <source>
        <dbReference type="ARBA" id="ARBA00022692"/>
    </source>
</evidence>
<comment type="subcellular location">
    <subcellularLocation>
        <location evidence="1">Membrane</location>
        <topology evidence="1">Multi-pass membrane protein</topology>
    </subcellularLocation>
</comment>
<dbReference type="Pfam" id="PF08733">
    <property type="entry name" value="PalH"/>
    <property type="match status" value="1"/>
</dbReference>
<dbReference type="OrthoDB" id="5393256at2759"/>
<comment type="similarity">
    <text evidence="5">Belongs to the palH/RIM21 family.</text>
</comment>
<evidence type="ECO:0000313" key="9">
    <source>
        <dbReference type="Proteomes" id="UP000094336"/>
    </source>
</evidence>
<keyword evidence="9" id="KW-1185">Reference proteome</keyword>
<evidence type="ECO:0000256" key="7">
    <source>
        <dbReference type="SAM" id="Phobius"/>
    </source>
</evidence>
<accession>A0A1E3QH98</accession>
<name>A0A1E3QH98_9ASCO</name>
<dbReference type="EMBL" id="KV454443">
    <property type="protein sequence ID" value="ODQ77083.1"/>
    <property type="molecule type" value="Genomic_DNA"/>
</dbReference>
<evidence type="ECO:0000256" key="4">
    <source>
        <dbReference type="ARBA" id="ARBA00023136"/>
    </source>
</evidence>
<protein>
    <recommendedName>
        <fullName evidence="6">pH-response regulator protein palH/RIM21</fullName>
    </recommendedName>
</protein>
<feature type="transmembrane region" description="Helical" evidence="7">
    <location>
        <begin position="204"/>
        <end position="222"/>
    </location>
</feature>
<evidence type="ECO:0000256" key="6">
    <source>
        <dbReference type="ARBA" id="ARBA00040155"/>
    </source>
</evidence>
<dbReference type="GO" id="GO:0071467">
    <property type="term" value="P:cellular response to pH"/>
    <property type="evidence" value="ECO:0007669"/>
    <property type="project" value="TreeGrafter"/>
</dbReference>